<evidence type="ECO:0000313" key="2">
    <source>
        <dbReference type="Proteomes" id="UP000887564"/>
    </source>
</evidence>
<dbReference type="AlphaFoldDB" id="A0A914S5B7"/>
<evidence type="ECO:0000259" key="1">
    <source>
        <dbReference type="PROSITE" id="PS50835"/>
    </source>
</evidence>
<dbReference type="InterPro" id="IPR036179">
    <property type="entry name" value="Ig-like_dom_sf"/>
</dbReference>
<dbReference type="PANTHER" id="PTHR47633">
    <property type="entry name" value="IMMUNOGLOBULIN"/>
    <property type="match status" value="1"/>
</dbReference>
<dbReference type="Gene3D" id="2.60.40.10">
    <property type="entry name" value="Immunoglobulins"/>
    <property type="match status" value="2"/>
</dbReference>
<feature type="domain" description="Ig-like" evidence="1">
    <location>
        <begin position="168"/>
        <end position="216"/>
    </location>
</feature>
<feature type="domain" description="Ig-like" evidence="1">
    <location>
        <begin position="28"/>
        <end position="60"/>
    </location>
</feature>
<organism evidence="2 3">
    <name type="scientific">Parascaris equorum</name>
    <name type="common">Equine roundworm</name>
    <dbReference type="NCBI Taxonomy" id="6256"/>
    <lineage>
        <taxon>Eukaryota</taxon>
        <taxon>Metazoa</taxon>
        <taxon>Ecdysozoa</taxon>
        <taxon>Nematoda</taxon>
        <taxon>Chromadorea</taxon>
        <taxon>Rhabditida</taxon>
        <taxon>Spirurina</taxon>
        <taxon>Ascaridomorpha</taxon>
        <taxon>Ascaridoidea</taxon>
        <taxon>Ascarididae</taxon>
        <taxon>Parascaris</taxon>
    </lineage>
</organism>
<dbReference type="InterPro" id="IPR013098">
    <property type="entry name" value="Ig_I-set"/>
</dbReference>
<keyword evidence="2" id="KW-1185">Reference proteome</keyword>
<dbReference type="Pfam" id="PF07679">
    <property type="entry name" value="I-set"/>
    <property type="match status" value="1"/>
</dbReference>
<protein>
    <submittedName>
        <fullName evidence="3">Ig-like domain-containing protein</fullName>
    </submittedName>
</protein>
<dbReference type="PROSITE" id="PS50835">
    <property type="entry name" value="IG_LIKE"/>
    <property type="match status" value="2"/>
</dbReference>
<dbReference type="InterPro" id="IPR013783">
    <property type="entry name" value="Ig-like_fold"/>
</dbReference>
<dbReference type="PANTHER" id="PTHR47633:SF4">
    <property type="entry name" value="MYOPALLADIN ISOFORM X1"/>
    <property type="match status" value="1"/>
</dbReference>
<dbReference type="Proteomes" id="UP000887564">
    <property type="component" value="Unplaced"/>
</dbReference>
<dbReference type="SUPFAM" id="SSF48726">
    <property type="entry name" value="Immunoglobulin"/>
    <property type="match status" value="2"/>
</dbReference>
<dbReference type="InterPro" id="IPR007110">
    <property type="entry name" value="Ig-like_dom"/>
</dbReference>
<evidence type="ECO:0000313" key="3">
    <source>
        <dbReference type="WBParaSite" id="PEQ_0001236401-mRNA-1"/>
    </source>
</evidence>
<sequence length="216" mass="23988">MKRFARSRNIRAIVTLNLQTFQNFGCVSLTLNPTYPEDAGTYTCVLRNAYGETQSTAQLTIVSSDSLQLDTKHEESLAQIGYLEGYQLTPVNDPTMVIEWFVDNRPLLTGSRIKTTCDFGLLTMDIRAHAVILSKTQHEESLGKIHAIENLNKYGRTEIEDQRPQGPPQFVQPLPGNVGEVEEGQPLHMECQVRPTGDTTLTVAWLKDGQAIPTGG</sequence>
<proteinExistence type="predicted"/>
<dbReference type="WBParaSite" id="PEQ_0001236401-mRNA-1">
    <property type="protein sequence ID" value="PEQ_0001236401-mRNA-1"/>
    <property type="gene ID" value="PEQ_0001236401"/>
</dbReference>
<name>A0A914S5B7_PAREQ</name>
<accession>A0A914S5B7</accession>
<reference evidence="3" key="1">
    <citation type="submission" date="2022-11" db="UniProtKB">
        <authorList>
            <consortium name="WormBaseParasite"/>
        </authorList>
    </citation>
    <scope>IDENTIFICATION</scope>
</reference>